<dbReference type="CDD" id="cd00118">
    <property type="entry name" value="LysM"/>
    <property type="match status" value="4"/>
</dbReference>
<dbReference type="Proteomes" id="UP000523000">
    <property type="component" value="Unassembled WGS sequence"/>
</dbReference>
<feature type="domain" description="LysM" evidence="1">
    <location>
        <begin position="82"/>
        <end position="126"/>
    </location>
</feature>
<dbReference type="AlphaFoldDB" id="A0A839QJN1"/>
<reference evidence="2 3" key="1">
    <citation type="submission" date="2020-08" db="EMBL/GenBank/DDBJ databases">
        <title>Sequencing the genomes of 1000 actinobacteria strains.</title>
        <authorList>
            <person name="Klenk H.-P."/>
        </authorList>
    </citation>
    <scope>NUCLEOTIDE SEQUENCE [LARGE SCALE GENOMIC DNA]</scope>
    <source>
        <strain evidence="2 3">DSM 22826</strain>
    </source>
</reference>
<protein>
    <submittedName>
        <fullName evidence="2">LysM repeat protein</fullName>
    </submittedName>
</protein>
<dbReference type="RefSeq" id="WP_183512178.1">
    <property type="nucleotide sequence ID" value="NZ_BAABGK010000033.1"/>
</dbReference>
<dbReference type="Gene3D" id="1.10.530.10">
    <property type="match status" value="1"/>
</dbReference>
<dbReference type="SUPFAM" id="SSF53955">
    <property type="entry name" value="Lysozyme-like"/>
    <property type="match status" value="1"/>
</dbReference>
<evidence type="ECO:0000313" key="3">
    <source>
        <dbReference type="Proteomes" id="UP000523000"/>
    </source>
</evidence>
<accession>A0A839QJN1</accession>
<feature type="domain" description="LysM" evidence="1">
    <location>
        <begin position="290"/>
        <end position="334"/>
    </location>
</feature>
<dbReference type="InterPro" id="IPR008258">
    <property type="entry name" value="Transglycosylase_SLT_dom_1"/>
</dbReference>
<dbReference type="InterPro" id="IPR018392">
    <property type="entry name" value="LysM"/>
</dbReference>
<comment type="caution">
    <text evidence="2">The sequence shown here is derived from an EMBL/GenBank/DDBJ whole genome shotgun (WGS) entry which is preliminary data.</text>
</comment>
<sequence>MAHVPQRRTRNISVVAGAAIPAVVFGSLAGPALAIEAPARSGLQPRLVTGANLQAAEARISAHLVASRVPSLGAAAPKAPATTVRVKGGDTLSGIAKKYGVDVAALVKLNKLPSANVIGVGQVLTLRGKSTTSSAPATKVATGTAITYTVASGDTLSGIAARHGLTLAQVLASSGLNRNSTIYVNQKIKLSGTRAKPAAAAANPAGPKHSAGPSSYTVVAGDTLSRIAARHDMSLAELLATTGLRASDTIFVNQKLNLGGGQAKAPTASTAPKAPAATAATAATATAGTGSHLVRSGDTLYGIARAKGVSLATLLTANGFTSSTIIYPGQKLKLSGVANSTPKPATSNQGSTTKPLVSNQFLHYTYPGATVASANENKRELLSRNLPSRAAMQVMIASTARSMGVDPSLALAHAFQESSFDMASVSPANAIGVMQVIPSSGKWASDLVGRPLDLLVPQDNVTAGIAIIRALQKTSPNLDIGIASYYQGQGGVRKYGMYPDTKRYVASVRTHMLRF</sequence>
<dbReference type="InterPro" id="IPR023346">
    <property type="entry name" value="Lysozyme-like_dom_sf"/>
</dbReference>
<dbReference type="PANTHER" id="PTHR33734">
    <property type="entry name" value="LYSM DOMAIN-CONTAINING GPI-ANCHORED PROTEIN 2"/>
    <property type="match status" value="1"/>
</dbReference>
<dbReference type="SMART" id="SM00257">
    <property type="entry name" value="LysM"/>
    <property type="match status" value="4"/>
</dbReference>
<keyword evidence="3" id="KW-1185">Reference proteome</keyword>
<dbReference type="SUPFAM" id="SSF54106">
    <property type="entry name" value="LysM domain"/>
    <property type="match status" value="4"/>
</dbReference>
<dbReference type="PROSITE" id="PS51782">
    <property type="entry name" value="LYSM"/>
    <property type="match status" value="4"/>
</dbReference>
<evidence type="ECO:0000259" key="1">
    <source>
        <dbReference type="PROSITE" id="PS51782"/>
    </source>
</evidence>
<evidence type="ECO:0000313" key="2">
    <source>
        <dbReference type="EMBL" id="MBB2996618.1"/>
    </source>
</evidence>
<organism evidence="2 3">
    <name type="scientific">Paeniglutamicibacter cryotolerans</name>
    <dbReference type="NCBI Taxonomy" id="670079"/>
    <lineage>
        <taxon>Bacteria</taxon>
        <taxon>Bacillati</taxon>
        <taxon>Actinomycetota</taxon>
        <taxon>Actinomycetes</taxon>
        <taxon>Micrococcales</taxon>
        <taxon>Micrococcaceae</taxon>
        <taxon>Paeniglutamicibacter</taxon>
    </lineage>
</organism>
<feature type="domain" description="LysM" evidence="1">
    <location>
        <begin position="214"/>
        <end position="258"/>
    </location>
</feature>
<dbReference type="InterPro" id="IPR036779">
    <property type="entry name" value="LysM_dom_sf"/>
</dbReference>
<dbReference type="Pfam" id="PF01476">
    <property type="entry name" value="LysM"/>
    <property type="match status" value="4"/>
</dbReference>
<name>A0A839QJN1_9MICC</name>
<dbReference type="EMBL" id="JACHVS010000002">
    <property type="protein sequence ID" value="MBB2996618.1"/>
    <property type="molecule type" value="Genomic_DNA"/>
</dbReference>
<dbReference type="CDD" id="cd00254">
    <property type="entry name" value="LT-like"/>
    <property type="match status" value="1"/>
</dbReference>
<proteinExistence type="predicted"/>
<feature type="domain" description="LysM" evidence="1">
    <location>
        <begin position="146"/>
        <end position="190"/>
    </location>
</feature>
<dbReference type="PANTHER" id="PTHR33734:SF22">
    <property type="entry name" value="MEMBRANE-BOUND LYTIC MUREIN TRANSGLYCOSYLASE D"/>
    <property type="match status" value="1"/>
</dbReference>
<dbReference type="Pfam" id="PF01464">
    <property type="entry name" value="SLT"/>
    <property type="match status" value="1"/>
</dbReference>
<dbReference type="Gene3D" id="3.10.350.10">
    <property type="entry name" value="LysM domain"/>
    <property type="match status" value="4"/>
</dbReference>
<gene>
    <name evidence="2" type="ORF">E9229_002865</name>
</gene>